<dbReference type="InterPro" id="IPR039538">
    <property type="entry name" value="BetI_C"/>
</dbReference>
<evidence type="ECO:0000256" key="1">
    <source>
        <dbReference type="ARBA" id="ARBA00022491"/>
    </source>
</evidence>
<dbReference type="SUPFAM" id="SSF48498">
    <property type="entry name" value="Tetracyclin repressor-like, C-terminal domain"/>
    <property type="match status" value="1"/>
</dbReference>
<dbReference type="PANTHER" id="PTHR30055">
    <property type="entry name" value="HTH-TYPE TRANSCRIPTIONAL REGULATOR RUTR"/>
    <property type="match status" value="1"/>
</dbReference>
<feature type="DNA-binding region" description="H-T-H motif" evidence="5">
    <location>
        <begin position="33"/>
        <end position="52"/>
    </location>
</feature>
<keyword evidence="8" id="KW-1185">Reference proteome</keyword>
<evidence type="ECO:0000256" key="5">
    <source>
        <dbReference type="PROSITE-ProRule" id="PRU00335"/>
    </source>
</evidence>
<dbReference type="PANTHER" id="PTHR30055:SF241">
    <property type="entry name" value="TRANSCRIPTIONAL REGULATORY PROTEIN"/>
    <property type="match status" value="1"/>
</dbReference>
<reference evidence="7 8" key="1">
    <citation type="submission" date="2024-09" db="EMBL/GenBank/DDBJ databases">
        <authorList>
            <person name="Sun Q."/>
            <person name="Mori K."/>
        </authorList>
    </citation>
    <scope>NUCLEOTIDE SEQUENCE [LARGE SCALE GENOMIC DNA]</scope>
    <source>
        <strain evidence="7 8">CGMCC 1.15906</strain>
    </source>
</reference>
<dbReference type="PRINTS" id="PR00455">
    <property type="entry name" value="HTHTETR"/>
</dbReference>
<dbReference type="InterPro" id="IPR036271">
    <property type="entry name" value="Tet_transcr_reg_TetR-rel_C_sf"/>
</dbReference>
<dbReference type="Gene3D" id="1.10.357.10">
    <property type="entry name" value="Tetracycline Repressor, domain 2"/>
    <property type="match status" value="1"/>
</dbReference>
<dbReference type="InterPro" id="IPR009057">
    <property type="entry name" value="Homeodomain-like_sf"/>
</dbReference>
<evidence type="ECO:0000313" key="8">
    <source>
        <dbReference type="Proteomes" id="UP001589890"/>
    </source>
</evidence>
<gene>
    <name evidence="7" type="ORF">ACFFGN_10540</name>
</gene>
<evidence type="ECO:0000256" key="4">
    <source>
        <dbReference type="ARBA" id="ARBA00023163"/>
    </source>
</evidence>
<dbReference type="Pfam" id="PF13977">
    <property type="entry name" value="TetR_C_6"/>
    <property type="match status" value="1"/>
</dbReference>
<proteinExistence type="predicted"/>
<keyword evidence="1" id="KW-0678">Repressor</keyword>
<dbReference type="Pfam" id="PF00440">
    <property type="entry name" value="TetR_N"/>
    <property type="match status" value="1"/>
</dbReference>
<keyword evidence="2" id="KW-0805">Transcription regulation</keyword>
<dbReference type="InterPro" id="IPR001647">
    <property type="entry name" value="HTH_TetR"/>
</dbReference>
<organism evidence="7 8">
    <name type="scientific">Kribbella deserti</name>
    <dbReference type="NCBI Taxonomy" id="1926257"/>
    <lineage>
        <taxon>Bacteria</taxon>
        <taxon>Bacillati</taxon>
        <taxon>Actinomycetota</taxon>
        <taxon>Actinomycetes</taxon>
        <taxon>Propionibacteriales</taxon>
        <taxon>Kribbellaceae</taxon>
        <taxon>Kribbella</taxon>
    </lineage>
</organism>
<dbReference type="RefSeq" id="WP_380045944.1">
    <property type="nucleotide sequence ID" value="NZ_JBHLTC010000012.1"/>
</dbReference>
<evidence type="ECO:0000259" key="6">
    <source>
        <dbReference type="PROSITE" id="PS50977"/>
    </source>
</evidence>
<evidence type="ECO:0000256" key="2">
    <source>
        <dbReference type="ARBA" id="ARBA00023015"/>
    </source>
</evidence>
<feature type="domain" description="HTH tetR-type" evidence="6">
    <location>
        <begin position="10"/>
        <end position="70"/>
    </location>
</feature>
<protein>
    <submittedName>
        <fullName evidence="7">TetR/AcrR family transcriptional regulator</fullName>
    </submittedName>
</protein>
<name>A0ABV6QIM7_9ACTN</name>
<evidence type="ECO:0000256" key="3">
    <source>
        <dbReference type="ARBA" id="ARBA00023125"/>
    </source>
</evidence>
<dbReference type="Gene3D" id="1.10.10.60">
    <property type="entry name" value="Homeodomain-like"/>
    <property type="match status" value="1"/>
</dbReference>
<dbReference type="PROSITE" id="PS50977">
    <property type="entry name" value="HTH_TETR_2"/>
    <property type="match status" value="1"/>
</dbReference>
<dbReference type="EMBL" id="JBHLTC010000012">
    <property type="protein sequence ID" value="MFC0624499.1"/>
    <property type="molecule type" value="Genomic_DNA"/>
</dbReference>
<keyword evidence="3 5" id="KW-0238">DNA-binding</keyword>
<accession>A0ABV6QIM7</accession>
<dbReference type="InterPro" id="IPR050109">
    <property type="entry name" value="HTH-type_TetR-like_transc_reg"/>
</dbReference>
<comment type="caution">
    <text evidence="7">The sequence shown here is derived from an EMBL/GenBank/DDBJ whole genome shotgun (WGS) entry which is preliminary data.</text>
</comment>
<evidence type="ECO:0000313" key="7">
    <source>
        <dbReference type="EMBL" id="MFC0624499.1"/>
    </source>
</evidence>
<sequence length="201" mass="22265">MPKGPTKRRPQTHARLLDAALQMFAAKGFHAATIEDICEQAGFTRGAFYSNFATKDELFFALFDLRTGHILERVAAVVDELADVADPLEALVERLVLEEQDERWHLVSAEFTLHAARNAKAAEILTAHDERLRGELAELLRRLFASAGRTPTVDVDLLARLLVAIREGGMAQSLVEPDRLPAGRLEQAFLPTILRAVSRAT</sequence>
<dbReference type="SUPFAM" id="SSF46689">
    <property type="entry name" value="Homeodomain-like"/>
    <property type="match status" value="1"/>
</dbReference>
<dbReference type="Proteomes" id="UP001589890">
    <property type="component" value="Unassembled WGS sequence"/>
</dbReference>
<keyword evidence="4" id="KW-0804">Transcription</keyword>